<evidence type="ECO:0000259" key="7">
    <source>
        <dbReference type="PROSITE" id="PS51123"/>
    </source>
</evidence>
<dbReference type="GO" id="GO:0009279">
    <property type="term" value="C:cell outer membrane"/>
    <property type="evidence" value="ECO:0007669"/>
    <property type="project" value="UniProtKB-SubCell"/>
</dbReference>
<dbReference type="PANTHER" id="PTHR30329">
    <property type="entry name" value="STATOR ELEMENT OF FLAGELLAR MOTOR COMPLEX"/>
    <property type="match status" value="1"/>
</dbReference>
<keyword evidence="3" id="KW-0998">Cell outer membrane</keyword>
<keyword evidence="9" id="KW-1185">Reference proteome</keyword>
<accession>A0A2A4GD50</accession>
<dbReference type="Pfam" id="PF00691">
    <property type="entry name" value="OmpA"/>
    <property type="match status" value="1"/>
</dbReference>
<dbReference type="AlphaFoldDB" id="A0A2A4GD50"/>
<sequence length="451" mass="49828">MRPLLSILFCLAFFATGQVEAQFFKKLKKKLEKSVEETVLDRAEEETRKTTDKALDSILIGDDGQPQQPAPQGGGQPTSRRPDTSGGDPGGKMELPNGGNDGPVFSATSKFDFVPGETVIAYEDFSQDEVGDLPAKWNTSNSAEVVTLNTTEGNWMQLSKGEGSLVPEFIDQYPENFTLEFDFVYDFDPGKYAYKRDLSVLLSDLENPGYQLSRETAGKNGVLLSLYGGISYGGGAKIRKFTTDANLNLHNTKELPVFAKGNKMRGKPVHVSIWRQGKRLRMYVEKQKVFDIPRAFEPGNEITTLRFFSDLTNDNEQYYVGNIRYAVGKADMRNKLMTEGKLITYGITFEKGKANLNPESQGVLKKIAKILNDNPSVKVKVVGHTDSDGSDDMNQKLSEKRAAAVKEALTQNFGVSSGQLSSEGKGESELLDKGNSPVSHAKNRRVEFVKL</sequence>
<comment type="caution">
    <text evidence="8">The sequence shown here is derived from an EMBL/GenBank/DDBJ whole genome shotgun (WGS) entry which is preliminary data.</text>
</comment>
<dbReference type="InterPro" id="IPR006664">
    <property type="entry name" value="OMP_bac"/>
</dbReference>
<evidence type="ECO:0000256" key="1">
    <source>
        <dbReference type="ARBA" id="ARBA00004442"/>
    </source>
</evidence>
<feature type="domain" description="OmpA-like" evidence="7">
    <location>
        <begin position="336"/>
        <end position="451"/>
    </location>
</feature>
<protein>
    <recommendedName>
        <fullName evidence="7">OmpA-like domain-containing protein</fullName>
    </recommendedName>
</protein>
<dbReference type="RefSeq" id="WP_097441872.1">
    <property type="nucleotide sequence ID" value="NZ_NBWU01000001.1"/>
</dbReference>
<dbReference type="PANTHER" id="PTHR30329:SF21">
    <property type="entry name" value="LIPOPROTEIN YIAD-RELATED"/>
    <property type="match status" value="1"/>
</dbReference>
<proteinExistence type="predicted"/>
<comment type="subcellular location">
    <subcellularLocation>
        <location evidence="1">Cell outer membrane</location>
    </subcellularLocation>
</comment>
<evidence type="ECO:0000256" key="4">
    <source>
        <dbReference type="PROSITE-ProRule" id="PRU00473"/>
    </source>
</evidence>
<dbReference type="Proteomes" id="UP000219559">
    <property type="component" value="Unassembled WGS sequence"/>
</dbReference>
<name>A0A2A4GD50_9FLAO</name>
<evidence type="ECO:0000256" key="6">
    <source>
        <dbReference type="SAM" id="SignalP"/>
    </source>
</evidence>
<dbReference type="CDD" id="cd07185">
    <property type="entry name" value="OmpA_C-like"/>
    <property type="match status" value="1"/>
</dbReference>
<reference evidence="8 9" key="1">
    <citation type="submission" date="2017-04" db="EMBL/GenBank/DDBJ databases">
        <title>A new member of the family Flavobacteriaceae isolated from ascidians.</title>
        <authorList>
            <person name="Chen L."/>
        </authorList>
    </citation>
    <scope>NUCLEOTIDE SEQUENCE [LARGE SCALE GENOMIC DNA]</scope>
    <source>
        <strain evidence="8 9">HQA918</strain>
    </source>
</reference>
<evidence type="ECO:0000313" key="8">
    <source>
        <dbReference type="EMBL" id="PCE66351.1"/>
    </source>
</evidence>
<feature type="region of interest" description="Disordered" evidence="5">
    <location>
        <begin position="58"/>
        <end position="101"/>
    </location>
</feature>
<gene>
    <name evidence="8" type="ORF">B7P33_03370</name>
</gene>
<dbReference type="InterPro" id="IPR006665">
    <property type="entry name" value="OmpA-like"/>
</dbReference>
<feature type="compositionally biased region" description="Low complexity" evidence="5">
    <location>
        <begin position="61"/>
        <end position="71"/>
    </location>
</feature>
<dbReference type="PRINTS" id="PR01021">
    <property type="entry name" value="OMPADOMAIN"/>
</dbReference>
<dbReference type="InterPro" id="IPR036737">
    <property type="entry name" value="OmpA-like_sf"/>
</dbReference>
<feature type="chain" id="PRO_5013308767" description="OmpA-like domain-containing protein" evidence="6">
    <location>
        <begin position="22"/>
        <end position="451"/>
    </location>
</feature>
<keyword evidence="6" id="KW-0732">Signal</keyword>
<dbReference type="EMBL" id="NBWU01000001">
    <property type="protein sequence ID" value="PCE66351.1"/>
    <property type="molecule type" value="Genomic_DNA"/>
</dbReference>
<dbReference type="InterPro" id="IPR050330">
    <property type="entry name" value="Bact_OuterMem_StrucFunc"/>
</dbReference>
<evidence type="ECO:0000256" key="2">
    <source>
        <dbReference type="ARBA" id="ARBA00023136"/>
    </source>
</evidence>
<feature type="region of interest" description="Disordered" evidence="5">
    <location>
        <begin position="416"/>
        <end position="444"/>
    </location>
</feature>
<dbReference type="SUPFAM" id="SSF103088">
    <property type="entry name" value="OmpA-like"/>
    <property type="match status" value="1"/>
</dbReference>
<organism evidence="8 9">
    <name type="scientific">Sediminicola luteus</name>
    <dbReference type="NCBI Taxonomy" id="319238"/>
    <lineage>
        <taxon>Bacteria</taxon>
        <taxon>Pseudomonadati</taxon>
        <taxon>Bacteroidota</taxon>
        <taxon>Flavobacteriia</taxon>
        <taxon>Flavobacteriales</taxon>
        <taxon>Flavobacteriaceae</taxon>
        <taxon>Sediminicola</taxon>
    </lineage>
</organism>
<feature type="signal peptide" evidence="6">
    <location>
        <begin position="1"/>
        <end position="21"/>
    </location>
</feature>
<keyword evidence="2 4" id="KW-0472">Membrane</keyword>
<evidence type="ECO:0000256" key="5">
    <source>
        <dbReference type="SAM" id="MobiDB-lite"/>
    </source>
</evidence>
<evidence type="ECO:0000313" key="9">
    <source>
        <dbReference type="Proteomes" id="UP000219559"/>
    </source>
</evidence>
<dbReference type="Gene3D" id="3.30.1330.60">
    <property type="entry name" value="OmpA-like domain"/>
    <property type="match status" value="1"/>
</dbReference>
<dbReference type="OrthoDB" id="9800869at2"/>
<dbReference type="PROSITE" id="PS51123">
    <property type="entry name" value="OMPA_2"/>
    <property type="match status" value="1"/>
</dbReference>
<evidence type="ECO:0000256" key="3">
    <source>
        <dbReference type="ARBA" id="ARBA00023237"/>
    </source>
</evidence>